<reference evidence="4 5" key="1">
    <citation type="submission" date="2024-10" db="EMBL/GenBank/DDBJ databases">
        <title>Updated reference genomes for cyclostephanoid diatoms.</title>
        <authorList>
            <person name="Roberts W.R."/>
            <person name="Alverson A.J."/>
        </authorList>
    </citation>
    <scope>NUCLEOTIDE SEQUENCE [LARGE SCALE GENOMIC DNA]</scope>
    <source>
        <strain evidence="4 5">AJA010-31</strain>
    </source>
</reference>
<dbReference type="EMBL" id="JALLPJ020001322">
    <property type="protein sequence ID" value="KAL3769938.1"/>
    <property type="molecule type" value="Genomic_DNA"/>
</dbReference>
<evidence type="ECO:0000256" key="2">
    <source>
        <dbReference type="SAM" id="SignalP"/>
    </source>
</evidence>
<gene>
    <name evidence="4" type="ORF">ACHAWO_001886</name>
</gene>
<keyword evidence="2" id="KW-0732">Signal</keyword>
<dbReference type="InterPro" id="IPR006076">
    <property type="entry name" value="FAD-dep_OxRdtase"/>
</dbReference>
<comment type="caution">
    <text evidence="4">The sequence shown here is derived from an EMBL/GenBank/DDBJ whole genome shotgun (WGS) entry which is preliminary data.</text>
</comment>
<evidence type="ECO:0000259" key="3">
    <source>
        <dbReference type="Pfam" id="PF01266"/>
    </source>
</evidence>
<sequence length="459" mass="49186">MFAFSSSSTKHLQFLLSSVCLLSSTTAFTPPSSPTRRLTTSLNMSAKQIVIIGSGIQGTSVAYHLHKSSSLPPDSTITLLEAKEPASAASGKGGGFMARSWGSGPTVGLHELSFDLYQELCEELQVESYRKLPVLSVLPGFGTKSTSKTSVKAPLIPSWLDGSVGRISPLGMGDDTAQVTPKEFVDKMLECMTQADKGVKLILGTCTGIECRQESDGSKSITGVQYQTKDSKTEHSLPASDIIVSAGPWSCQAQEWFDNAVSLPMEGVKSTSIVWKPPLDPKGNPINVDATALFCGEDDRFGTHLEVYPRPDGTIYICGIGGSDYISTSQLQSCAFLEECPPREDRANAATKAFTTMSNTYKEKGELMTIQACMRPCPPDALPYMGTVPGYNGAFINAGHNCWGIAWAPGCGKVMAELVLEGKCKCLDLRPFDPARFTMSGGRGGRGRKKGSLNVGEQW</sequence>
<dbReference type="Proteomes" id="UP001530400">
    <property type="component" value="Unassembled WGS sequence"/>
</dbReference>
<evidence type="ECO:0000256" key="1">
    <source>
        <dbReference type="SAM" id="MobiDB-lite"/>
    </source>
</evidence>
<dbReference type="PANTHER" id="PTHR13847">
    <property type="entry name" value="SARCOSINE DEHYDROGENASE-RELATED"/>
    <property type="match status" value="1"/>
</dbReference>
<feature type="region of interest" description="Disordered" evidence="1">
    <location>
        <begin position="440"/>
        <end position="459"/>
    </location>
</feature>
<name>A0ABD3N1E2_9STRA</name>
<dbReference type="AlphaFoldDB" id="A0ABD3N1E2"/>
<proteinExistence type="predicted"/>
<accession>A0ABD3N1E2</accession>
<dbReference type="Gene3D" id="3.50.50.60">
    <property type="entry name" value="FAD/NAD(P)-binding domain"/>
    <property type="match status" value="2"/>
</dbReference>
<evidence type="ECO:0000313" key="5">
    <source>
        <dbReference type="Proteomes" id="UP001530400"/>
    </source>
</evidence>
<dbReference type="InterPro" id="IPR036188">
    <property type="entry name" value="FAD/NAD-bd_sf"/>
</dbReference>
<dbReference type="SUPFAM" id="SSF51905">
    <property type="entry name" value="FAD/NAD(P)-binding domain"/>
    <property type="match status" value="1"/>
</dbReference>
<dbReference type="Pfam" id="PF01266">
    <property type="entry name" value="DAO"/>
    <property type="match status" value="1"/>
</dbReference>
<dbReference type="PANTHER" id="PTHR13847:SF150">
    <property type="entry name" value="OXIDOREDUCTASE TDA3-RELATED"/>
    <property type="match status" value="1"/>
</dbReference>
<feature type="signal peptide" evidence="2">
    <location>
        <begin position="1"/>
        <end position="27"/>
    </location>
</feature>
<feature type="domain" description="FAD dependent oxidoreductase" evidence="3">
    <location>
        <begin position="49"/>
        <end position="418"/>
    </location>
</feature>
<organism evidence="4 5">
    <name type="scientific">Cyclotella atomus</name>
    <dbReference type="NCBI Taxonomy" id="382360"/>
    <lineage>
        <taxon>Eukaryota</taxon>
        <taxon>Sar</taxon>
        <taxon>Stramenopiles</taxon>
        <taxon>Ochrophyta</taxon>
        <taxon>Bacillariophyta</taxon>
        <taxon>Coscinodiscophyceae</taxon>
        <taxon>Thalassiosirophycidae</taxon>
        <taxon>Stephanodiscales</taxon>
        <taxon>Stephanodiscaceae</taxon>
        <taxon>Cyclotella</taxon>
    </lineage>
</organism>
<keyword evidence="5" id="KW-1185">Reference proteome</keyword>
<protein>
    <recommendedName>
        <fullName evidence="3">FAD dependent oxidoreductase domain-containing protein</fullName>
    </recommendedName>
</protein>
<evidence type="ECO:0000313" key="4">
    <source>
        <dbReference type="EMBL" id="KAL3769938.1"/>
    </source>
</evidence>
<feature type="chain" id="PRO_5044777858" description="FAD dependent oxidoreductase domain-containing protein" evidence="2">
    <location>
        <begin position="28"/>
        <end position="459"/>
    </location>
</feature>
<dbReference type="Gene3D" id="3.30.9.10">
    <property type="entry name" value="D-Amino Acid Oxidase, subunit A, domain 2"/>
    <property type="match status" value="1"/>
</dbReference>